<reference evidence="1 2" key="1">
    <citation type="submission" date="2017-05" db="EMBL/GenBank/DDBJ databases">
        <title>Biotechnological potential of actinobacteria isolated from South African environments.</title>
        <authorList>
            <person name="Le Roes-Hill M."/>
            <person name="Prins A."/>
            <person name="Durrell K.A."/>
        </authorList>
    </citation>
    <scope>NUCLEOTIDE SEQUENCE [LARGE SCALE GENOMIC DNA]</scope>
    <source>
        <strain evidence="1">M26</strain>
    </source>
</reference>
<comment type="caution">
    <text evidence="1">The sequence shown here is derived from an EMBL/GenBank/DDBJ whole genome shotgun (WGS) entry which is preliminary data.</text>
</comment>
<gene>
    <name evidence="1" type="ORF">CA984_20910</name>
</gene>
<dbReference type="RefSeq" id="WP_086574939.1">
    <property type="nucleotide sequence ID" value="NZ_NGFP01000095.1"/>
</dbReference>
<evidence type="ECO:0000313" key="1">
    <source>
        <dbReference type="EMBL" id="OUC94838.1"/>
    </source>
</evidence>
<keyword evidence="2" id="KW-1185">Reference proteome</keyword>
<dbReference type="EMBL" id="NGFP01000095">
    <property type="protein sequence ID" value="OUC94838.1"/>
    <property type="molecule type" value="Genomic_DNA"/>
</dbReference>
<proteinExistence type="predicted"/>
<sequence length="69" mass="7859">MQFTGGKLHVEKLGAEEPPLMKEFGKPASKIARDILATCLTDREKEWFYDPTYQAQHSQSYGEPQSGRE</sequence>
<organism evidence="1 2">
    <name type="scientific">Streptosporangium minutum</name>
    <dbReference type="NCBI Taxonomy" id="569862"/>
    <lineage>
        <taxon>Bacteria</taxon>
        <taxon>Bacillati</taxon>
        <taxon>Actinomycetota</taxon>
        <taxon>Actinomycetes</taxon>
        <taxon>Streptosporangiales</taxon>
        <taxon>Streptosporangiaceae</taxon>
        <taxon>Streptosporangium</taxon>
    </lineage>
</organism>
<accession>A0A243RIY5</accession>
<protein>
    <submittedName>
        <fullName evidence="1">Uncharacterized protein</fullName>
    </submittedName>
</protein>
<name>A0A243RIY5_9ACTN</name>
<evidence type="ECO:0000313" key="2">
    <source>
        <dbReference type="Proteomes" id="UP000194761"/>
    </source>
</evidence>
<dbReference type="Proteomes" id="UP000194761">
    <property type="component" value="Unassembled WGS sequence"/>
</dbReference>
<dbReference type="AlphaFoldDB" id="A0A243RIY5"/>